<dbReference type="SUPFAM" id="SSF47413">
    <property type="entry name" value="lambda repressor-like DNA-binding domains"/>
    <property type="match status" value="1"/>
</dbReference>
<dbReference type="EMBL" id="CP139961">
    <property type="protein sequence ID" value="WQE03143.1"/>
    <property type="molecule type" value="Genomic_DNA"/>
</dbReference>
<sequence length="199" mass="23006">MYSIKINGNTIKQTEKSNVAWSLYRATARLFENKPNHVQLFIDEELLHQKPSGLMLLEHPDGAAVNDVLMTLVKTLDLSFPEVKSLIKGSELELSSSRIDGWFYPKDNRRFVQMYNDELEYLMPILTHYAQAKSQQANLGFTPQGLKSMRSQLGLTQQQTADIVGVAGNRQVRRWENGEQDMPTEKWQIFLDFYQKNHQ</sequence>
<dbReference type="InterPro" id="IPR010982">
    <property type="entry name" value="Lambda_DNA-bd_dom_sf"/>
</dbReference>
<dbReference type="Proteomes" id="UP001324384">
    <property type="component" value="Chromosome"/>
</dbReference>
<reference evidence="2 3" key="1">
    <citation type="submission" date="2023-12" db="EMBL/GenBank/DDBJ databases">
        <title>Genome sequencing and assembly of bacterial species from a model synthetic community.</title>
        <authorList>
            <person name="Hogle S.L."/>
        </authorList>
    </citation>
    <scope>NUCLEOTIDE SEQUENCE [LARGE SCALE GENOMIC DNA]</scope>
    <source>
        <strain evidence="2 3">HAMBI_2792</strain>
    </source>
</reference>
<organism evidence="2 3">
    <name type="scientific">Moraxella canis</name>
    <dbReference type="NCBI Taxonomy" id="90239"/>
    <lineage>
        <taxon>Bacteria</taxon>
        <taxon>Pseudomonadati</taxon>
        <taxon>Pseudomonadota</taxon>
        <taxon>Gammaproteobacteria</taxon>
        <taxon>Moraxellales</taxon>
        <taxon>Moraxellaceae</taxon>
        <taxon>Moraxella</taxon>
    </lineage>
</organism>
<keyword evidence="3" id="KW-1185">Reference proteome</keyword>
<protein>
    <submittedName>
        <fullName evidence="2">Helix-turn-helix transcriptional regulator</fullName>
    </submittedName>
</protein>
<evidence type="ECO:0000313" key="3">
    <source>
        <dbReference type="Proteomes" id="UP001324384"/>
    </source>
</evidence>
<name>A0ABZ0WVS3_9GAMM</name>
<dbReference type="Gene3D" id="1.10.260.40">
    <property type="entry name" value="lambda repressor-like DNA-binding domains"/>
    <property type="match status" value="1"/>
</dbReference>
<dbReference type="RefSeq" id="WP_162816841.1">
    <property type="nucleotide sequence ID" value="NZ_CP139961.1"/>
</dbReference>
<dbReference type="CDD" id="cd00093">
    <property type="entry name" value="HTH_XRE"/>
    <property type="match status" value="1"/>
</dbReference>
<dbReference type="InterPro" id="IPR001387">
    <property type="entry name" value="Cro/C1-type_HTH"/>
</dbReference>
<feature type="domain" description="HTH cro/C1-type" evidence="1">
    <location>
        <begin position="146"/>
        <end position="179"/>
    </location>
</feature>
<gene>
    <name evidence="2" type="ORF">U0021_05045</name>
</gene>
<dbReference type="PROSITE" id="PS50943">
    <property type="entry name" value="HTH_CROC1"/>
    <property type="match status" value="1"/>
</dbReference>
<accession>A0ABZ0WVS3</accession>
<proteinExistence type="predicted"/>
<evidence type="ECO:0000259" key="1">
    <source>
        <dbReference type="PROSITE" id="PS50943"/>
    </source>
</evidence>
<evidence type="ECO:0000313" key="2">
    <source>
        <dbReference type="EMBL" id="WQE03143.1"/>
    </source>
</evidence>